<name>A0A7S1A8Y6_NOCSC</name>
<evidence type="ECO:0000256" key="2">
    <source>
        <dbReference type="ARBA" id="ARBA00023002"/>
    </source>
</evidence>
<dbReference type="PANTHER" id="PTHR24320:SF148">
    <property type="entry name" value="NAD(P)-BINDING ROSSMANN-FOLD SUPERFAMILY PROTEIN"/>
    <property type="match status" value="1"/>
</dbReference>
<comment type="similarity">
    <text evidence="1">Belongs to the short-chain dehydrogenases/reductases (SDR) family.</text>
</comment>
<dbReference type="InterPro" id="IPR002347">
    <property type="entry name" value="SDR_fam"/>
</dbReference>
<dbReference type="Gene3D" id="3.40.50.720">
    <property type="entry name" value="NAD(P)-binding Rossmann-like Domain"/>
    <property type="match status" value="1"/>
</dbReference>
<keyword evidence="2" id="KW-0560">Oxidoreductase</keyword>
<sequence>MASTNFVEAGGETHKEYGSVKGGHAATEKLVKTGDPDYDVQMQRLWGGPVPKYFDLALQIWPTFCPGAGKTALITGSSGGIGFYIARIMARCGYTIIVPKRTGFEDDAAGAVEGIQRETPGATVIVPDLPLDLTSLDSCRTFGQSLVAEYQTLDVLALNAGRGGAKDDPREEIDGMETIMLTNVYGHFVLAFELMPLLKATPGARVVTQSSMARAIAKPEKVGDLDGTDQATYNSFDQYCLSKAACVLMTKALNDRLDKAGVDVTCLATDPGLTSTGVNIQHQLTHSLKDTDFSALLGAAETTNQIHDVMGHHAADGALAMSLASMIVKPQRNDFYASAVLDAPPPGATLTDALVSPSADRPWPADASETFFAQAVAKTGVPADFGL</sequence>
<gene>
    <name evidence="3" type="ORF">NSCI0253_LOCUS20620</name>
</gene>
<dbReference type="PANTHER" id="PTHR24320">
    <property type="entry name" value="RETINOL DEHYDROGENASE"/>
    <property type="match status" value="1"/>
</dbReference>
<dbReference type="InterPro" id="IPR036291">
    <property type="entry name" value="NAD(P)-bd_dom_sf"/>
</dbReference>
<evidence type="ECO:0008006" key="4">
    <source>
        <dbReference type="Google" id="ProtNLM"/>
    </source>
</evidence>
<accession>A0A7S1A8Y6</accession>
<dbReference type="AlphaFoldDB" id="A0A7S1A8Y6"/>
<dbReference type="EMBL" id="HBFQ01029289">
    <property type="protein sequence ID" value="CAD8846270.1"/>
    <property type="molecule type" value="Transcribed_RNA"/>
</dbReference>
<dbReference type="PRINTS" id="PR00081">
    <property type="entry name" value="GDHRDH"/>
</dbReference>
<evidence type="ECO:0000313" key="3">
    <source>
        <dbReference type="EMBL" id="CAD8846270.1"/>
    </source>
</evidence>
<dbReference type="GO" id="GO:0016491">
    <property type="term" value="F:oxidoreductase activity"/>
    <property type="evidence" value="ECO:0007669"/>
    <property type="project" value="UniProtKB-KW"/>
</dbReference>
<protein>
    <recommendedName>
        <fullName evidence="4">Protochlorophyllide reductase</fullName>
    </recommendedName>
</protein>
<dbReference type="SUPFAM" id="SSF51735">
    <property type="entry name" value="NAD(P)-binding Rossmann-fold domains"/>
    <property type="match status" value="1"/>
</dbReference>
<evidence type="ECO:0000256" key="1">
    <source>
        <dbReference type="ARBA" id="ARBA00006484"/>
    </source>
</evidence>
<organism evidence="3">
    <name type="scientific">Noctiluca scintillans</name>
    <name type="common">Sea sparkle</name>
    <name type="synonym">Red tide dinoflagellate</name>
    <dbReference type="NCBI Taxonomy" id="2966"/>
    <lineage>
        <taxon>Eukaryota</taxon>
        <taxon>Sar</taxon>
        <taxon>Alveolata</taxon>
        <taxon>Dinophyceae</taxon>
        <taxon>Noctilucales</taxon>
        <taxon>Noctilucaceae</taxon>
        <taxon>Noctiluca</taxon>
    </lineage>
</organism>
<proteinExistence type="inferred from homology"/>
<dbReference type="Pfam" id="PF00106">
    <property type="entry name" value="adh_short"/>
    <property type="match status" value="1"/>
</dbReference>
<reference evidence="3" key="1">
    <citation type="submission" date="2021-01" db="EMBL/GenBank/DDBJ databases">
        <authorList>
            <person name="Corre E."/>
            <person name="Pelletier E."/>
            <person name="Niang G."/>
            <person name="Scheremetjew M."/>
            <person name="Finn R."/>
            <person name="Kale V."/>
            <person name="Holt S."/>
            <person name="Cochrane G."/>
            <person name="Meng A."/>
            <person name="Brown T."/>
            <person name="Cohen L."/>
        </authorList>
    </citation>
    <scope>NUCLEOTIDE SEQUENCE</scope>
</reference>